<dbReference type="GO" id="GO:0005886">
    <property type="term" value="C:plasma membrane"/>
    <property type="evidence" value="ECO:0007669"/>
    <property type="project" value="UniProtKB-SubCell"/>
</dbReference>
<comment type="similarity">
    <text evidence="5">Belongs to the YciB family.</text>
</comment>
<dbReference type="RefSeq" id="WP_123104331.1">
    <property type="nucleotide sequence ID" value="NZ_CP127527.1"/>
</dbReference>
<feature type="transmembrane region" description="Helical" evidence="5">
    <location>
        <begin position="20"/>
        <end position="42"/>
    </location>
</feature>
<dbReference type="PANTHER" id="PTHR36917:SF1">
    <property type="entry name" value="INNER MEMBRANE-SPANNING PROTEIN YCIB"/>
    <property type="match status" value="1"/>
</dbReference>
<comment type="function">
    <text evidence="5">Plays a role in cell envelope biogenesis, maintenance of cell envelope integrity and membrane homeostasis.</text>
</comment>
<keyword evidence="4 5" id="KW-0472">Membrane</keyword>
<feature type="transmembrane region" description="Helical" evidence="5">
    <location>
        <begin position="74"/>
        <end position="94"/>
    </location>
</feature>
<evidence type="ECO:0000256" key="4">
    <source>
        <dbReference type="ARBA" id="ARBA00023136"/>
    </source>
</evidence>
<proteinExistence type="inferred from homology"/>
<dbReference type="NCBIfam" id="NF001325">
    <property type="entry name" value="PRK00259.1-3"/>
    <property type="match status" value="1"/>
</dbReference>
<accession>A0A3M8QW96</accession>
<dbReference type="Pfam" id="PF04279">
    <property type="entry name" value="IspA"/>
    <property type="match status" value="1"/>
</dbReference>
<dbReference type="HAMAP" id="MF_00189">
    <property type="entry name" value="YciB"/>
    <property type="match status" value="1"/>
</dbReference>
<keyword evidence="2 5" id="KW-0812">Transmembrane</keyword>
<evidence type="ECO:0000256" key="1">
    <source>
        <dbReference type="ARBA" id="ARBA00022475"/>
    </source>
</evidence>
<keyword evidence="5" id="KW-0997">Cell inner membrane</keyword>
<feature type="transmembrane region" description="Helical" evidence="5">
    <location>
        <begin position="49"/>
        <end position="68"/>
    </location>
</feature>
<dbReference type="NCBIfam" id="TIGR00997">
    <property type="entry name" value="ispZ"/>
    <property type="match status" value="1"/>
</dbReference>
<keyword evidence="1 5" id="KW-1003">Cell membrane</keyword>
<feature type="transmembrane region" description="Helical" evidence="5">
    <location>
        <begin position="152"/>
        <end position="174"/>
    </location>
</feature>
<keyword evidence="3 5" id="KW-1133">Transmembrane helix</keyword>
<dbReference type="EMBL" id="RIZI01000174">
    <property type="protein sequence ID" value="RNF60563.1"/>
    <property type="molecule type" value="Genomic_DNA"/>
</dbReference>
<dbReference type="AlphaFoldDB" id="A0A3M8QW96"/>
<feature type="transmembrane region" description="Helical" evidence="5">
    <location>
        <begin position="122"/>
        <end position="140"/>
    </location>
</feature>
<gene>
    <name evidence="5" type="primary">yciB</name>
    <name evidence="6" type="ORF">EC580_09155</name>
</gene>
<comment type="subcellular location">
    <subcellularLocation>
        <location evidence="5">Cell inner membrane</location>
        <topology evidence="5">Multi-pass membrane protein</topology>
    </subcellularLocation>
</comment>
<evidence type="ECO:0000256" key="2">
    <source>
        <dbReference type="ARBA" id="ARBA00022692"/>
    </source>
</evidence>
<comment type="caution">
    <text evidence="6">The sequence shown here is derived from an EMBL/GenBank/DDBJ whole genome shotgun (WGS) entry which is preliminary data.</text>
</comment>
<name>A0A3M8QW96_9PROT</name>
<evidence type="ECO:0000313" key="6">
    <source>
        <dbReference type="EMBL" id="RNF60563.1"/>
    </source>
</evidence>
<organism evidence="6">
    <name type="scientific">Acidithiobacillus sulfuriphilus</name>
    <dbReference type="NCBI Taxonomy" id="1867749"/>
    <lineage>
        <taxon>Bacteria</taxon>
        <taxon>Pseudomonadati</taxon>
        <taxon>Pseudomonadota</taxon>
        <taxon>Acidithiobacillia</taxon>
        <taxon>Acidithiobacillales</taxon>
        <taxon>Acidithiobacillaceae</taxon>
        <taxon>Acidithiobacillus</taxon>
    </lineage>
</organism>
<reference evidence="6" key="1">
    <citation type="submission" date="2018-10" db="EMBL/GenBank/DDBJ databases">
        <title>Acidithiobacillus sulfuriphilus sp. nov.: an extremely acidophilic sulfur-oxidizing chemolithotroph isolated from a neutral pH environment.</title>
        <authorList>
            <person name="Falagan C."/>
            <person name="Moya-Beltran A."/>
            <person name="Quatrini R."/>
            <person name="Johnson D.B."/>
        </authorList>
    </citation>
    <scope>NUCLEOTIDE SEQUENCE [LARGE SCALE GENOMIC DNA]</scope>
    <source>
        <strain evidence="6">CJ-2</strain>
    </source>
</reference>
<dbReference type="InterPro" id="IPR006008">
    <property type="entry name" value="YciB"/>
</dbReference>
<dbReference type="OrthoDB" id="9788219at2"/>
<dbReference type="PANTHER" id="PTHR36917">
    <property type="entry name" value="INTRACELLULAR SEPTATION PROTEIN A-RELATED"/>
    <property type="match status" value="1"/>
</dbReference>
<evidence type="ECO:0000256" key="3">
    <source>
        <dbReference type="ARBA" id="ARBA00022989"/>
    </source>
</evidence>
<evidence type="ECO:0000256" key="5">
    <source>
        <dbReference type="HAMAP-Rule" id="MF_00189"/>
    </source>
</evidence>
<sequence length="187" mass="21147">MKLLTDFLPIILFFIAYKLQGIYTATAVLIAAALLLMGWQFLRKGRVETMTLVSTGLVLLFGGATLYFHNDTFIKIKPSILYALFAAALLYTQWREQTLLERLMGGQLPATLPPAFWRRLNAYWIAFFLFGAILNLAVAYSLPTSIWVDFKLFGLLALTIIFILFQAAMISHALPQEVENGDSRHHD</sequence>
<protein>
    <recommendedName>
        <fullName evidence="5">Inner membrane-spanning protein YciB</fullName>
    </recommendedName>
</protein>